<organism evidence="1 2">
    <name type="scientific">Hymenobacter glaciei</name>
    <dbReference type="NCBI Taxonomy" id="877209"/>
    <lineage>
        <taxon>Bacteria</taxon>
        <taxon>Pseudomonadati</taxon>
        <taxon>Bacteroidota</taxon>
        <taxon>Cytophagia</taxon>
        <taxon>Cytophagales</taxon>
        <taxon>Hymenobacteraceae</taxon>
        <taxon>Hymenobacter</taxon>
    </lineage>
</organism>
<evidence type="ECO:0000313" key="2">
    <source>
        <dbReference type="Proteomes" id="UP001501469"/>
    </source>
</evidence>
<comment type="caution">
    <text evidence="1">The sequence shown here is derived from an EMBL/GenBank/DDBJ whole genome shotgun (WGS) entry which is preliminary data.</text>
</comment>
<dbReference type="RefSeq" id="WP_345052106.1">
    <property type="nucleotide sequence ID" value="NZ_BAABDK010000011.1"/>
</dbReference>
<keyword evidence="2" id="KW-1185">Reference proteome</keyword>
<protein>
    <submittedName>
        <fullName evidence="1">Uncharacterized protein</fullName>
    </submittedName>
</protein>
<proteinExistence type="predicted"/>
<dbReference type="Proteomes" id="UP001501469">
    <property type="component" value="Unassembled WGS sequence"/>
</dbReference>
<reference evidence="2" key="1">
    <citation type="journal article" date="2019" name="Int. J. Syst. Evol. Microbiol.">
        <title>The Global Catalogue of Microorganisms (GCM) 10K type strain sequencing project: providing services to taxonomists for standard genome sequencing and annotation.</title>
        <authorList>
            <consortium name="The Broad Institute Genomics Platform"/>
            <consortium name="The Broad Institute Genome Sequencing Center for Infectious Disease"/>
            <person name="Wu L."/>
            <person name="Ma J."/>
        </authorList>
    </citation>
    <scope>NUCLEOTIDE SEQUENCE [LARGE SCALE GENOMIC DNA]</scope>
    <source>
        <strain evidence="2">JCM 17225</strain>
    </source>
</reference>
<name>A0ABP7TTZ5_9BACT</name>
<gene>
    <name evidence="1" type="ORF">GCM10022409_14020</name>
</gene>
<dbReference type="EMBL" id="BAABDK010000011">
    <property type="protein sequence ID" value="GAA4030984.1"/>
    <property type="molecule type" value="Genomic_DNA"/>
</dbReference>
<accession>A0ABP7TTZ5</accession>
<sequence>MPDTAFPDYVYRPDLDLFTVRWPTHERTATAPGDYEALLLLPEARRTHRWLFDVRRRPYTTAAAARWVVRDWLPRAGALTPAPLRLAFLVAPERAEDLATDSPLRTEVQPSTMPGQPYILHAFTDEGAAVRWLLA</sequence>
<evidence type="ECO:0000313" key="1">
    <source>
        <dbReference type="EMBL" id="GAA4030984.1"/>
    </source>
</evidence>